<dbReference type="PANTHER" id="PTHR13903:SF8">
    <property type="entry name" value="PIRIN"/>
    <property type="match status" value="1"/>
</dbReference>
<accession>A0AAE4MBR9</accession>
<name>A0AAE4MBR9_9EURY</name>
<evidence type="ECO:0000259" key="3">
    <source>
        <dbReference type="Pfam" id="PF02678"/>
    </source>
</evidence>
<evidence type="ECO:0000256" key="1">
    <source>
        <dbReference type="ARBA" id="ARBA00008416"/>
    </source>
</evidence>
<protein>
    <recommendedName>
        <fullName evidence="7">Pirin</fullName>
    </recommendedName>
</protein>
<dbReference type="Gene3D" id="2.60.120.10">
    <property type="entry name" value="Jelly Rolls"/>
    <property type="match status" value="2"/>
</dbReference>
<dbReference type="Pfam" id="PF05726">
    <property type="entry name" value="Pirin_C"/>
    <property type="match status" value="1"/>
</dbReference>
<dbReference type="CDD" id="cd02247">
    <property type="entry name" value="cupin_pirin_C"/>
    <property type="match status" value="1"/>
</dbReference>
<dbReference type="CDD" id="cd02909">
    <property type="entry name" value="cupin_pirin_N"/>
    <property type="match status" value="1"/>
</dbReference>
<organism evidence="5 6">
    <name type="scientific">Methanorbis furvi</name>
    <dbReference type="NCBI Taxonomy" id="3028299"/>
    <lineage>
        <taxon>Archaea</taxon>
        <taxon>Methanobacteriati</taxon>
        <taxon>Methanobacteriota</taxon>
        <taxon>Stenosarchaea group</taxon>
        <taxon>Methanomicrobia</taxon>
        <taxon>Methanomicrobiales</taxon>
        <taxon>Methanocorpusculaceae</taxon>
        <taxon>Methanorbis</taxon>
    </lineage>
</organism>
<dbReference type="InterPro" id="IPR008778">
    <property type="entry name" value="Pirin_C_dom"/>
</dbReference>
<dbReference type="EMBL" id="JAWDKA010000003">
    <property type="protein sequence ID" value="MDV0441461.1"/>
    <property type="molecule type" value="Genomic_DNA"/>
</dbReference>
<comment type="caution">
    <text evidence="5">The sequence shown here is derived from an EMBL/GenBank/DDBJ whole genome shotgun (WGS) entry which is preliminary data.</text>
</comment>
<dbReference type="Proteomes" id="UP001273136">
    <property type="component" value="Unassembled WGS sequence"/>
</dbReference>
<dbReference type="InterPro" id="IPR003829">
    <property type="entry name" value="Pirin_N_dom"/>
</dbReference>
<reference evidence="5" key="1">
    <citation type="submission" date="2023-06" db="EMBL/GenBank/DDBJ databases">
        <title>Genome sequence of Methancorpusculaceae sp. Ag1.</title>
        <authorList>
            <person name="Protasov E."/>
            <person name="Platt K."/>
            <person name="Poehlein A."/>
            <person name="Daniel R."/>
            <person name="Brune A."/>
        </authorList>
    </citation>
    <scope>NUCLEOTIDE SEQUENCE</scope>
    <source>
        <strain evidence="5">Ag1</strain>
    </source>
</reference>
<dbReference type="InterPro" id="IPR014710">
    <property type="entry name" value="RmlC-like_jellyroll"/>
</dbReference>
<feature type="domain" description="Pirin N-terminal" evidence="3">
    <location>
        <begin position="49"/>
        <end position="138"/>
    </location>
</feature>
<evidence type="ECO:0000256" key="2">
    <source>
        <dbReference type="RuleBase" id="RU003457"/>
    </source>
</evidence>
<evidence type="ECO:0008006" key="7">
    <source>
        <dbReference type="Google" id="ProtNLM"/>
    </source>
</evidence>
<dbReference type="AlphaFoldDB" id="A0AAE4MBR9"/>
<gene>
    <name evidence="5" type="ORF">McpAg1_06520</name>
</gene>
<dbReference type="InterPro" id="IPR012093">
    <property type="entry name" value="Pirin"/>
</dbReference>
<feature type="domain" description="Pirin C-terminal" evidence="4">
    <location>
        <begin position="207"/>
        <end position="307"/>
    </location>
</feature>
<dbReference type="RefSeq" id="WP_338093862.1">
    <property type="nucleotide sequence ID" value="NZ_JAWDKA010000003.1"/>
</dbReference>
<evidence type="ECO:0000259" key="4">
    <source>
        <dbReference type="Pfam" id="PF05726"/>
    </source>
</evidence>
<dbReference type="PANTHER" id="PTHR13903">
    <property type="entry name" value="PIRIN-RELATED"/>
    <property type="match status" value="1"/>
</dbReference>
<proteinExistence type="inferred from homology"/>
<evidence type="ECO:0000313" key="6">
    <source>
        <dbReference type="Proteomes" id="UP001273136"/>
    </source>
</evidence>
<sequence length="340" mass="37923">MTLIRTIEKLGFPFATENPFLFCAHHKDAYPKGNKNLGPAVSLAGRNLGNDFTLRDGFRMYHGRSVPGFPEHPHRGFETVTVTIKGYVDHSDSMGAAGRYGDGDVQWMTAGGGCQHAEMFPLIHQDKENPLELFQIWLNLPKKDKFTEPNYKMLWSEDIPEATVTDSKGRASHVRIIAGTFQGVRSLDPAPASWAADPKNQVRILLIRMDPEAELTLPGVSESLSRNLYFYSGDTITIDEEQIAPYHRIRLAGDADATITAGSDTCLLLLLEGEPIHEPVVQYGPFVMNSSQEIHQAYQDYQKTGFGGWPWPVSDPVHDTGKNRFAQYADGRVDRRGPVH</sequence>
<dbReference type="InterPro" id="IPR011051">
    <property type="entry name" value="RmlC_Cupin_sf"/>
</dbReference>
<evidence type="ECO:0000313" key="5">
    <source>
        <dbReference type="EMBL" id="MDV0441461.1"/>
    </source>
</evidence>
<dbReference type="Pfam" id="PF02678">
    <property type="entry name" value="Pirin"/>
    <property type="match status" value="1"/>
</dbReference>
<keyword evidence="6" id="KW-1185">Reference proteome</keyword>
<dbReference type="SUPFAM" id="SSF51182">
    <property type="entry name" value="RmlC-like cupins"/>
    <property type="match status" value="1"/>
</dbReference>
<comment type="similarity">
    <text evidence="1 2">Belongs to the pirin family.</text>
</comment>